<dbReference type="NCBIfam" id="NF005491">
    <property type="entry name" value="PRK07105.1"/>
    <property type="match status" value="1"/>
</dbReference>
<keyword evidence="4 7" id="KW-0418">Kinase</keyword>
<sequence length="297" mass="32700">MEYQTKSVIVANDIVGLGKVALSTALPVLTACQLEVIPLPTVLLSSHTGGFDNISRTQLKAAMRGFLDQWQGMDFQTDGLITGYFGSQEQLDWLTEFADQKQISRFVDPIMGDKGRLYAGYQEDFVTAMRGFCKGADVITPNITEACLLADCAYLGEHYSKKDVEQLLAGLSRLENKHIIVTGVAFEKGKIGLVHFDRKKGSISYHMAKSYPYHFFGTGDLLTAVLGAGYFHGLPLDAVASLALDFIDKTLQHTLMLQRDLKMGLCYELYLVDLASQMSDLRRKENGASDNTSVSGT</sequence>
<reference evidence="7" key="2">
    <citation type="submission" date="2016-12" db="EMBL/GenBank/DDBJ databases">
        <authorList>
            <person name="Song W.-J."/>
            <person name="Kurnit D.M."/>
        </authorList>
    </citation>
    <scope>NUCLEOTIDE SEQUENCE [LARGE SCALE GENOMIC DNA]</scope>
    <source>
        <strain evidence="7">ATCC 51725</strain>
    </source>
</reference>
<dbReference type="RefSeq" id="WP_075098572.1">
    <property type="nucleotide sequence ID" value="NZ_MSJL01000006.1"/>
</dbReference>
<gene>
    <name evidence="8" type="primary">pdxK2</name>
    <name evidence="7" type="ORF">BU200_02020</name>
    <name evidence="8" type="ORF">NCTC12957_00566</name>
</gene>
<name>A0A1Q8EF39_STRAI</name>
<keyword evidence="3" id="KW-0547">Nucleotide-binding</keyword>
<evidence type="ECO:0000313" key="9">
    <source>
        <dbReference type="Proteomes" id="UP000186437"/>
    </source>
</evidence>
<feature type="domain" description="Pyridoxamine kinase/Phosphomethylpyrimidine kinase" evidence="6">
    <location>
        <begin position="74"/>
        <end position="258"/>
    </location>
</feature>
<dbReference type="Proteomes" id="UP000255213">
    <property type="component" value="Unassembled WGS sequence"/>
</dbReference>
<dbReference type="EC" id="2.7.1.35" evidence="1"/>
<evidence type="ECO:0000256" key="2">
    <source>
        <dbReference type="ARBA" id="ARBA00022679"/>
    </source>
</evidence>
<dbReference type="SUPFAM" id="SSF53613">
    <property type="entry name" value="Ribokinase-like"/>
    <property type="match status" value="1"/>
</dbReference>
<dbReference type="InterPro" id="IPR029056">
    <property type="entry name" value="Ribokinase-like"/>
</dbReference>
<dbReference type="GO" id="GO:0005829">
    <property type="term" value="C:cytosol"/>
    <property type="evidence" value="ECO:0007669"/>
    <property type="project" value="TreeGrafter"/>
</dbReference>
<keyword evidence="2 8" id="KW-0808">Transferase</keyword>
<dbReference type="GO" id="GO:0009443">
    <property type="term" value="P:pyridoxal 5'-phosphate salvage"/>
    <property type="evidence" value="ECO:0007669"/>
    <property type="project" value="InterPro"/>
</dbReference>
<dbReference type="PANTHER" id="PTHR10534:SF2">
    <property type="entry name" value="PYRIDOXAL KINASE"/>
    <property type="match status" value="1"/>
</dbReference>
<evidence type="ECO:0000256" key="1">
    <source>
        <dbReference type="ARBA" id="ARBA00012104"/>
    </source>
</evidence>
<dbReference type="Gene3D" id="3.40.1190.20">
    <property type="match status" value="1"/>
</dbReference>
<dbReference type="Pfam" id="PF08543">
    <property type="entry name" value="Phos_pyr_kin"/>
    <property type="match status" value="1"/>
</dbReference>
<keyword evidence="5" id="KW-0067">ATP-binding</keyword>
<dbReference type="EMBL" id="UHEN01000001">
    <property type="protein sequence ID" value="SUN06302.1"/>
    <property type="molecule type" value="Genomic_DNA"/>
</dbReference>
<dbReference type="PANTHER" id="PTHR10534">
    <property type="entry name" value="PYRIDOXAL KINASE"/>
    <property type="match status" value="1"/>
</dbReference>
<evidence type="ECO:0000256" key="4">
    <source>
        <dbReference type="ARBA" id="ARBA00022777"/>
    </source>
</evidence>
<dbReference type="EMBL" id="MSJL01000006">
    <property type="protein sequence ID" value="OLF50406.1"/>
    <property type="molecule type" value="Genomic_DNA"/>
</dbReference>
<dbReference type="PROSITE" id="PS51257">
    <property type="entry name" value="PROKAR_LIPOPROTEIN"/>
    <property type="match status" value="1"/>
</dbReference>
<reference evidence="8 10" key="3">
    <citation type="submission" date="2018-06" db="EMBL/GenBank/DDBJ databases">
        <authorList>
            <consortium name="Pathogen Informatics"/>
            <person name="Doyle S."/>
        </authorList>
    </citation>
    <scope>NUCLEOTIDE SEQUENCE [LARGE SCALE GENOMIC DNA]</scope>
    <source>
        <strain evidence="8 10">NCTC12957</strain>
    </source>
</reference>
<dbReference type="OrthoDB" id="9800808at2"/>
<dbReference type="AlphaFoldDB" id="A0A1Q8EF39"/>
<protein>
    <recommendedName>
        <fullName evidence="1">pyridoxal kinase</fullName>
        <ecNumber evidence="1">2.7.1.35</ecNumber>
    </recommendedName>
</protein>
<evidence type="ECO:0000313" key="8">
    <source>
        <dbReference type="EMBL" id="SUN06302.1"/>
    </source>
</evidence>
<organism evidence="7 9">
    <name type="scientific">Streptococcus acidominimus</name>
    <dbReference type="NCBI Taxonomy" id="1326"/>
    <lineage>
        <taxon>Bacteria</taxon>
        <taxon>Bacillati</taxon>
        <taxon>Bacillota</taxon>
        <taxon>Bacilli</taxon>
        <taxon>Lactobacillales</taxon>
        <taxon>Streptococcaceae</taxon>
        <taxon>Streptococcus</taxon>
    </lineage>
</organism>
<proteinExistence type="predicted"/>
<evidence type="ECO:0000256" key="3">
    <source>
        <dbReference type="ARBA" id="ARBA00022741"/>
    </source>
</evidence>
<dbReference type="InterPro" id="IPR004625">
    <property type="entry name" value="PyrdxlKinase"/>
</dbReference>
<dbReference type="GO" id="GO:0005524">
    <property type="term" value="F:ATP binding"/>
    <property type="evidence" value="ECO:0007669"/>
    <property type="project" value="UniProtKB-KW"/>
</dbReference>
<reference evidence="9" key="1">
    <citation type="submission" date="2016-12" db="EMBL/GenBank/DDBJ databases">
        <authorList>
            <person name="Gulvik C.A."/>
        </authorList>
    </citation>
    <scope>NUCLEOTIDE SEQUENCE [LARGE SCALE GENOMIC DNA]</scope>
    <source>
        <strain evidence="9">ATCC 51725</strain>
    </source>
</reference>
<dbReference type="Proteomes" id="UP000186437">
    <property type="component" value="Unassembled WGS sequence"/>
</dbReference>
<evidence type="ECO:0000256" key="5">
    <source>
        <dbReference type="ARBA" id="ARBA00022840"/>
    </source>
</evidence>
<dbReference type="InterPro" id="IPR013749">
    <property type="entry name" value="PM/HMP-P_kinase-1"/>
</dbReference>
<keyword evidence="9" id="KW-1185">Reference proteome</keyword>
<evidence type="ECO:0000313" key="7">
    <source>
        <dbReference type="EMBL" id="OLF50406.1"/>
    </source>
</evidence>
<dbReference type="GO" id="GO:0008478">
    <property type="term" value="F:pyridoxal kinase activity"/>
    <property type="evidence" value="ECO:0007669"/>
    <property type="project" value="UniProtKB-EC"/>
</dbReference>
<evidence type="ECO:0000259" key="6">
    <source>
        <dbReference type="Pfam" id="PF08543"/>
    </source>
</evidence>
<evidence type="ECO:0000313" key="10">
    <source>
        <dbReference type="Proteomes" id="UP000255213"/>
    </source>
</evidence>
<accession>A0A1Q8EF39</accession>